<dbReference type="Gene3D" id="3.20.20.370">
    <property type="entry name" value="Glycoside hydrolase/deacetylase"/>
    <property type="match status" value="1"/>
</dbReference>
<dbReference type="InterPro" id="IPR051398">
    <property type="entry name" value="Polysacch_Deacetylase"/>
</dbReference>
<dbReference type="SUPFAM" id="SSF88713">
    <property type="entry name" value="Glycoside hydrolase/deacetylase"/>
    <property type="match status" value="1"/>
</dbReference>
<dbReference type="RefSeq" id="WP_345285056.1">
    <property type="nucleotide sequence ID" value="NZ_BAABAJ010000013.1"/>
</dbReference>
<evidence type="ECO:0000256" key="1">
    <source>
        <dbReference type="ARBA" id="ARBA00004613"/>
    </source>
</evidence>
<dbReference type="InterPro" id="IPR002509">
    <property type="entry name" value="NODB_dom"/>
</dbReference>
<dbReference type="PROSITE" id="PS51677">
    <property type="entry name" value="NODB"/>
    <property type="match status" value="1"/>
</dbReference>
<name>A0ABP7MT65_9ACTN</name>
<evidence type="ECO:0000259" key="3">
    <source>
        <dbReference type="PROSITE" id="PS51677"/>
    </source>
</evidence>
<sequence length="267" mass="29112">MPAATALRRLLPKPPLWMKPPLWVAMYHSVGDPADDPYQVTVSPVRFARQLHWLADRGLRGVSVRELLEATARGRARGLVGLTFDDGYADFVDSALPLLRRHGFTATVFVLPGRMGGENAWDTDGPRKPLLDEDGIRRIAAAGMEIGSHGLTHLALTETDDATLAAETRRSRALLEEITGGPVDGFCYPYGRTDPRVMHSVRKAGYRYACAIDPGPLTGAYALPRVHIGEADTALRLAAKRTLHPLRRRHPADLLPAPSLPAAVGVR</sequence>
<comment type="subcellular location">
    <subcellularLocation>
        <location evidence="1">Secreted</location>
    </subcellularLocation>
</comment>
<evidence type="ECO:0000313" key="4">
    <source>
        <dbReference type="EMBL" id="GAA3928375.1"/>
    </source>
</evidence>
<dbReference type="PANTHER" id="PTHR34216:SF3">
    <property type="entry name" value="POLY-BETA-1,6-N-ACETYL-D-GLUCOSAMINE N-DEACETYLASE"/>
    <property type="match status" value="1"/>
</dbReference>
<proteinExistence type="predicted"/>
<accession>A0ABP7MT65</accession>
<keyword evidence="2" id="KW-0732">Signal</keyword>
<reference evidence="5" key="1">
    <citation type="journal article" date="2019" name="Int. J. Syst. Evol. Microbiol.">
        <title>The Global Catalogue of Microorganisms (GCM) 10K type strain sequencing project: providing services to taxonomists for standard genome sequencing and annotation.</title>
        <authorList>
            <consortium name="The Broad Institute Genomics Platform"/>
            <consortium name="The Broad Institute Genome Sequencing Center for Infectious Disease"/>
            <person name="Wu L."/>
            <person name="Ma J."/>
        </authorList>
    </citation>
    <scope>NUCLEOTIDE SEQUENCE [LARGE SCALE GENOMIC DNA]</scope>
    <source>
        <strain evidence="5">JCM 16956</strain>
    </source>
</reference>
<keyword evidence="5" id="KW-1185">Reference proteome</keyword>
<protein>
    <submittedName>
        <fullName evidence="4">Polysaccharide deacetylase family protein</fullName>
    </submittedName>
</protein>
<dbReference type="Proteomes" id="UP001501000">
    <property type="component" value="Unassembled WGS sequence"/>
</dbReference>
<dbReference type="EMBL" id="BAABAJ010000013">
    <property type="protein sequence ID" value="GAA3928375.1"/>
    <property type="molecule type" value="Genomic_DNA"/>
</dbReference>
<comment type="caution">
    <text evidence="4">The sequence shown here is derived from an EMBL/GenBank/DDBJ whole genome shotgun (WGS) entry which is preliminary data.</text>
</comment>
<evidence type="ECO:0000256" key="2">
    <source>
        <dbReference type="ARBA" id="ARBA00022729"/>
    </source>
</evidence>
<feature type="domain" description="NodB homology" evidence="3">
    <location>
        <begin position="78"/>
        <end position="267"/>
    </location>
</feature>
<organism evidence="4 5">
    <name type="scientific">Streptomyces gulbargensis</name>
    <dbReference type="NCBI Taxonomy" id="364901"/>
    <lineage>
        <taxon>Bacteria</taxon>
        <taxon>Bacillati</taxon>
        <taxon>Actinomycetota</taxon>
        <taxon>Actinomycetes</taxon>
        <taxon>Kitasatosporales</taxon>
        <taxon>Streptomycetaceae</taxon>
        <taxon>Streptomyces</taxon>
    </lineage>
</organism>
<evidence type="ECO:0000313" key="5">
    <source>
        <dbReference type="Proteomes" id="UP001501000"/>
    </source>
</evidence>
<gene>
    <name evidence="4" type="ORF">GCM10022244_41850</name>
</gene>
<dbReference type="InterPro" id="IPR011330">
    <property type="entry name" value="Glyco_hydro/deAcase_b/a-brl"/>
</dbReference>
<dbReference type="CDD" id="cd10918">
    <property type="entry name" value="CE4_NodB_like_5s_6s"/>
    <property type="match status" value="1"/>
</dbReference>
<dbReference type="PANTHER" id="PTHR34216">
    <property type="match status" value="1"/>
</dbReference>
<dbReference type="Pfam" id="PF01522">
    <property type="entry name" value="Polysacc_deac_1"/>
    <property type="match status" value="1"/>
</dbReference>